<gene>
    <name evidence="4" type="ORF">JW984_06645</name>
</gene>
<organism evidence="4 5">
    <name type="scientific">Candidatus Zymogenus saltonus</name>
    <dbReference type="NCBI Taxonomy" id="2844893"/>
    <lineage>
        <taxon>Bacteria</taxon>
        <taxon>Deltaproteobacteria</taxon>
        <taxon>Candidatus Zymogenia</taxon>
        <taxon>Candidatus Zymogeniales</taxon>
        <taxon>Candidatus Zymogenaceae</taxon>
        <taxon>Candidatus Zymogenus</taxon>
    </lineage>
</organism>
<dbReference type="InterPro" id="IPR015943">
    <property type="entry name" value="WD40/YVTN_repeat-like_dom_sf"/>
</dbReference>
<dbReference type="AlphaFoldDB" id="A0A9D8KFH3"/>
<name>A0A9D8KFH3_9DELT</name>
<dbReference type="SMART" id="SM00320">
    <property type="entry name" value="WD40"/>
    <property type="match status" value="4"/>
</dbReference>
<feature type="repeat" description="WD" evidence="3">
    <location>
        <begin position="364"/>
        <end position="397"/>
    </location>
</feature>
<dbReference type="EMBL" id="JAFGIX010000032">
    <property type="protein sequence ID" value="MBN1572861.1"/>
    <property type="molecule type" value="Genomic_DNA"/>
</dbReference>
<evidence type="ECO:0000256" key="1">
    <source>
        <dbReference type="ARBA" id="ARBA00022574"/>
    </source>
</evidence>
<accession>A0A9D8KFH3</accession>
<keyword evidence="2" id="KW-0677">Repeat</keyword>
<dbReference type="PROSITE" id="PS50082">
    <property type="entry name" value="WD_REPEATS_2"/>
    <property type="match status" value="1"/>
</dbReference>
<dbReference type="PANTHER" id="PTHR19848">
    <property type="entry name" value="WD40 REPEAT PROTEIN"/>
    <property type="match status" value="1"/>
</dbReference>
<comment type="caution">
    <text evidence="4">The sequence shown here is derived from an EMBL/GenBank/DDBJ whole genome shotgun (WGS) entry which is preliminary data.</text>
</comment>
<evidence type="ECO:0000256" key="2">
    <source>
        <dbReference type="ARBA" id="ARBA00022737"/>
    </source>
</evidence>
<reference evidence="4" key="2">
    <citation type="submission" date="2021-01" db="EMBL/GenBank/DDBJ databases">
        <authorList>
            <person name="Hahn C.R."/>
            <person name="Youssef N.H."/>
            <person name="Elshahed M."/>
        </authorList>
    </citation>
    <scope>NUCLEOTIDE SEQUENCE</scope>
    <source>
        <strain evidence="4">Zod_Metabat.24</strain>
    </source>
</reference>
<dbReference type="InterPro" id="IPR011047">
    <property type="entry name" value="Quinoprotein_ADH-like_sf"/>
</dbReference>
<evidence type="ECO:0000256" key="3">
    <source>
        <dbReference type="PROSITE-ProRule" id="PRU00221"/>
    </source>
</evidence>
<protein>
    <recommendedName>
        <fullName evidence="6">WD40 repeat domain-containing protein</fullName>
    </recommendedName>
</protein>
<dbReference type="Gene3D" id="2.130.10.10">
    <property type="entry name" value="YVTN repeat-like/Quinoprotein amine dehydrogenase"/>
    <property type="match status" value="2"/>
</dbReference>
<evidence type="ECO:0000313" key="5">
    <source>
        <dbReference type="Proteomes" id="UP000809273"/>
    </source>
</evidence>
<keyword evidence="1 3" id="KW-0853">WD repeat</keyword>
<dbReference type="Proteomes" id="UP000809273">
    <property type="component" value="Unassembled WGS sequence"/>
</dbReference>
<dbReference type="InterPro" id="IPR001680">
    <property type="entry name" value="WD40_rpt"/>
</dbReference>
<proteinExistence type="predicted"/>
<dbReference type="PROSITE" id="PS50294">
    <property type="entry name" value="WD_REPEATS_REGION"/>
    <property type="match status" value="1"/>
</dbReference>
<sequence length="397" mass="43625">MKKIIAISAVLLFLPISIFGESGKKASEFNKTIELKIAKQMVDDSSYQKKEPLETKPAISKIDRPIILDTDADFLSEPLPSADPQRYKGWRETAKINVGQSHLSTADLTGDGRYLLAMSEMEATVRVYLANTKKLIGNFKVPGFEYGSFDRGEVVLWPETGGGPTFLVGNEVGLNLFSGLTGDLVTHLDGSPVWHMRWSPDGRILICVLSDISTQTSVLTLFKRVDPNSLKRIETIKFKNRVNGFALSRDNRYMAVTFYPSDLVELIDLHKGGAVWSIPAPTFSRPVDISLDGRKVAVGGQYLILIDAENPSHISTYKDFQNNLHNVRFSPSGDAVAVSSYDGHVRIISTDMGSSNAALIKDLRHAGTSNVYSLVFGGDGAFLISSSGDKTIRFWGK</sequence>
<reference evidence="4" key="1">
    <citation type="journal article" date="2021" name="Environ. Microbiol.">
        <title>Genomic characterization of three novel Desulfobacterota classes expand the metabolic and phylogenetic diversity of the phylum.</title>
        <authorList>
            <person name="Murphy C.L."/>
            <person name="Biggerstaff J."/>
            <person name="Eichhorn A."/>
            <person name="Ewing E."/>
            <person name="Shahan R."/>
            <person name="Soriano D."/>
            <person name="Stewart S."/>
            <person name="VanMol K."/>
            <person name="Walker R."/>
            <person name="Walters P."/>
            <person name="Elshahed M.S."/>
            <person name="Youssef N.H."/>
        </authorList>
    </citation>
    <scope>NUCLEOTIDE SEQUENCE</scope>
    <source>
        <strain evidence="4">Zod_Metabat.24</strain>
    </source>
</reference>
<evidence type="ECO:0000313" key="4">
    <source>
        <dbReference type="EMBL" id="MBN1572861.1"/>
    </source>
</evidence>
<dbReference type="Pfam" id="PF00400">
    <property type="entry name" value="WD40"/>
    <property type="match status" value="3"/>
</dbReference>
<dbReference type="SUPFAM" id="SSF50998">
    <property type="entry name" value="Quinoprotein alcohol dehydrogenase-like"/>
    <property type="match status" value="1"/>
</dbReference>
<dbReference type="PANTHER" id="PTHR19848:SF8">
    <property type="entry name" value="F-BOX AND WD REPEAT DOMAIN CONTAINING 7"/>
    <property type="match status" value="1"/>
</dbReference>
<evidence type="ECO:0008006" key="6">
    <source>
        <dbReference type="Google" id="ProtNLM"/>
    </source>
</evidence>